<dbReference type="InterPro" id="IPR031359">
    <property type="entry name" value="NACHT_N"/>
</dbReference>
<protein>
    <recommendedName>
        <fullName evidence="4">NWD NACHT-NTPase N-terminal domain-containing protein</fullName>
    </recommendedName>
</protein>
<dbReference type="Pfam" id="PF00400">
    <property type="entry name" value="WD40"/>
    <property type="match status" value="1"/>
</dbReference>
<dbReference type="PANTHER" id="PTHR19848:SF8">
    <property type="entry name" value="F-BOX AND WD REPEAT DOMAIN CONTAINING 7"/>
    <property type="match status" value="1"/>
</dbReference>
<dbReference type="PANTHER" id="PTHR19848">
    <property type="entry name" value="WD40 REPEAT PROTEIN"/>
    <property type="match status" value="1"/>
</dbReference>
<feature type="region of interest" description="Disordered" evidence="3">
    <location>
        <begin position="540"/>
        <end position="566"/>
    </location>
</feature>
<proteinExistence type="predicted"/>
<sequence>MGGQRLLERVKNRLRGTERKEEPSTTFDAQPSKTRNIIVVPKIFPLEMQESDSQPPVAESTPPAVTTEPPLASNQSEKDSERKRLQEKLWNKAYDSLRDSGNKHMAQYEEILIFELRKDKPDEDSVSLGTTQEQRWRQMQRLVEIGLSKTEKEARGNEMANSGLELFGTVRALVEPAVSAVPHAAIPWKECPVRFIVSSRNWVEFQDAFTKKSSSFKRVVLSLEDNEEVRESIKHAVDAFIKYKVEELERHKDTAIDAEVHDIFAEKSGNTFLWVALAGQKLLDVDSWQIVDTLKGFPSGLKDLYRRIMQEVMDSDHASQCRDILAVATLIISLAILESIKKTLKYDIYDLKKPAADIQDLDRRDAIDPLAPVSSCLAAAHEDFTIQLYDTTGDEFKKILTIETTGKVMVGLLFSPDDEWLACWERTYLGPEVQIRDAKTGDCIYKIALEEKLLIGPEVRFCFSSDSQRILLGSEQPGIWDIRGCKWINHPETRPERLLTSEFSSESTWVGHVFGEHGHSIWRFSDTDANQVAEMLREDGYGLPTSGQHAPGRPRPTDQRPSAISNDGKKIATCTEYPFRVAIVDTSTGAVALAHPRTTTAAGGGLPKAMAWSVDNRWLAVGAVEGNGQIGIWDPKSIKDSSEKEEVRKHIQAMTLSPDGRRFASGSEDGIIEVMDMARPGKTMLTLEGHESAI</sequence>
<organism evidence="5 6">
    <name type="scientific">Gibberella zeae</name>
    <name type="common">Wheat head blight fungus</name>
    <name type="synonym">Fusarium graminearum</name>
    <dbReference type="NCBI Taxonomy" id="5518"/>
    <lineage>
        <taxon>Eukaryota</taxon>
        <taxon>Fungi</taxon>
        <taxon>Dikarya</taxon>
        <taxon>Ascomycota</taxon>
        <taxon>Pezizomycotina</taxon>
        <taxon>Sordariomycetes</taxon>
        <taxon>Hypocreomycetidae</taxon>
        <taxon>Hypocreales</taxon>
        <taxon>Nectriaceae</taxon>
        <taxon>Fusarium</taxon>
    </lineage>
</organism>
<dbReference type="SUPFAM" id="SSF82171">
    <property type="entry name" value="DPP6 N-terminal domain-like"/>
    <property type="match status" value="1"/>
</dbReference>
<gene>
    <name evidence="5" type="ORF">MDCFG202_LOCUS430808</name>
</gene>
<feature type="domain" description="NWD NACHT-NTPase N-terminal" evidence="4">
    <location>
        <begin position="87"/>
        <end position="189"/>
    </location>
</feature>
<dbReference type="InterPro" id="IPR015943">
    <property type="entry name" value="WD40/YVTN_repeat-like_dom_sf"/>
</dbReference>
<feature type="region of interest" description="Disordered" evidence="3">
    <location>
        <begin position="1"/>
        <end position="83"/>
    </location>
</feature>
<comment type="caution">
    <text evidence="5">The sequence shown here is derived from an EMBL/GenBank/DDBJ whole genome shotgun (WGS) entry which is preliminary data.</text>
</comment>
<dbReference type="Gene3D" id="2.130.10.10">
    <property type="entry name" value="YVTN repeat-like/Quinoprotein amine dehydrogenase"/>
    <property type="match status" value="2"/>
</dbReference>
<evidence type="ECO:0000256" key="2">
    <source>
        <dbReference type="ARBA" id="ARBA00022737"/>
    </source>
</evidence>
<evidence type="ECO:0000313" key="6">
    <source>
        <dbReference type="Proteomes" id="UP000746612"/>
    </source>
</evidence>
<accession>A0A9N8WVH9</accession>
<dbReference type="AlphaFoldDB" id="A0A9N8WVH9"/>
<feature type="compositionally biased region" description="Basic and acidic residues" evidence="3">
    <location>
        <begin position="1"/>
        <end position="23"/>
    </location>
</feature>
<reference evidence="5" key="1">
    <citation type="submission" date="2021-03" db="EMBL/GenBank/DDBJ databases">
        <authorList>
            <person name="Alouane T."/>
            <person name="Langin T."/>
            <person name="Bonhomme L."/>
        </authorList>
    </citation>
    <scope>NUCLEOTIDE SEQUENCE</scope>
    <source>
        <strain evidence="5">MDC_Fg202</strain>
    </source>
</reference>
<dbReference type="Pfam" id="PF17100">
    <property type="entry name" value="NACHT_N"/>
    <property type="match status" value="1"/>
</dbReference>
<evidence type="ECO:0000256" key="3">
    <source>
        <dbReference type="SAM" id="MobiDB-lite"/>
    </source>
</evidence>
<evidence type="ECO:0000256" key="1">
    <source>
        <dbReference type="ARBA" id="ARBA00022574"/>
    </source>
</evidence>
<evidence type="ECO:0000259" key="4">
    <source>
        <dbReference type="Pfam" id="PF17100"/>
    </source>
</evidence>
<evidence type="ECO:0000313" key="5">
    <source>
        <dbReference type="EMBL" id="CAG1997514.1"/>
    </source>
</evidence>
<feature type="compositionally biased region" description="Polar residues" evidence="3">
    <location>
        <begin position="24"/>
        <end position="35"/>
    </location>
</feature>
<dbReference type="Proteomes" id="UP000746612">
    <property type="component" value="Unassembled WGS sequence"/>
</dbReference>
<dbReference type="EMBL" id="CAJPIJ010000160">
    <property type="protein sequence ID" value="CAG1997514.1"/>
    <property type="molecule type" value="Genomic_DNA"/>
</dbReference>
<dbReference type="InterPro" id="IPR001680">
    <property type="entry name" value="WD40_rpt"/>
</dbReference>
<name>A0A9N8WVH9_GIBZA</name>
<keyword evidence="1" id="KW-0853">WD repeat</keyword>
<keyword evidence="2" id="KW-0677">Repeat</keyword>